<reference evidence="1 2" key="1">
    <citation type="journal article" date="2021" name="Hortic Res">
        <title>High-quality reference genome and annotation aids understanding of berry development for evergreen blueberry (Vaccinium darrowii).</title>
        <authorList>
            <person name="Yu J."/>
            <person name="Hulse-Kemp A.M."/>
            <person name="Babiker E."/>
            <person name="Staton M."/>
        </authorList>
    </citation>
    <scope>NUCLEOTIDE SEQUENCE [LARGE SCALE GENOMIC DNA]</scope>
    <source>
        <strain evidence="2">cv. NJ 8807/NJ 8810</strain>
        <tissue evidence="1">Young leaf</tissue>
    </source>
</reference>
<name>A0ACB7ZF57_9ERIC</name>
<evidence type="ECO:0000313" key="1">
    <source>
        <dbReference type="EMBL" id="KAH7864400.1"/>
    </source>
</evidence>
<sequence>MAWATALVGVASVTAAAAIISVKPRDPSFELISITLNSLKLSLPVVDVELILTVQVTNPNVVPIQYSSTELSIFYDGSLLGTAHIDAGSQPAKSTRLLQLPARLSGIELAQHAAKFVGDLRRREMVLDAAVDMKGTAKVLWWDHKFKVHMDSHVVVDPVSLDVVDQENNAEMELFVT</sequence>
<comment type="caution">
    <text evidence="1">The sequence shown here is derived from an EMBL/GenBank/DDBJ whole genome shotgun (WGS) entry which is preliminary data.</text>
</comment>
<dbReference type="EMBL" id="CM037162">
    <property type="protein sequence ID" value="KAH7864400.1"/>
    <property type="molecule type" value="Genomic_DNA"/>
</dbReference>
<evidence type="ECO:0000313" key="2">
    <source>
        <dbReference type="Proteomes" id="UP000828048"/>
    </source>
</evidence>
<gene>
    <name evidence="1" type="ORF">Vadar_029202</name>
</gene>
<organism evidence="1 2">
    <name type="scientific">Vaccinium darrowii</name>
    <dbReference type="NCBI Taxonomy" id="229202"/>
    <lineage>
        <taxon>Eukaryota</taxon>
        <taxon>Viridiplantae</taxon>
        <taxon>Streptophyta</taxon>
        <taxon>Embryophyta</taxon>
        <taxon>Tracheophyta</taxon>
        <taxon>Spermatophyta</taxon>
        <taxon>Magnoliopsida</taxon>
        <taxon>eudicotyledons</taxon>
        <taxon>Gunneridae</taxon>
        <taxon>Pentapetalae</taxon>
        <taxon>asterids</taxon>
        <taxon>Ericales</taxon>
        <taxon>Ericaceae</taxon>
        <taxon>Vaccinioideae</taxon>
        <taxon>Vaccinieae</taxon>
        <taxon>Vaccinium</taxon>
    </lineage>
</organism>
<keyword evidence="2" id="KW-1185">Reference proteome</keyword>
<dbReference type="Proteomes" id="UP000828048">
    <property type="component" value="Chromosome 12"/>
</dbReference>
<accession>A0ACB7ZF57</accession>
<proteinExistence type="predicted"/>
<protein>
    <submittedName>
        <fullName evidence="1">Uncharacterized protein</fullName>
    </submittedName>
</protein>